<accession>A0A9P5P7G4</accession>
<proteinExistence type="predicted"/>
<evidence type="ECO:0000313" key="1">
    <source>
        <dbReference type="EMBL" id="KAF9056785.1"/>
    </source>
</evidence>
<gene>
    <name evidence="1" type="ORF">BDP27DRAFT_1373205</name>
</gene>
<organism evidence="1 2">
    <name type="scientific">Rhodocollybia butyracea</name>
    <dbReference type="NCBI Taxonomy" id="206335"/>
    <lineage>
        <taxon>Eukaryota</taxon>
        <taxon>Fungi</taxon>
        <taxon>Dikarya</taxon>
        <taxon>Basidiomycota</taxon>
        <taxon>Agaricomycotina</taxon>
        <taxon>Agaricomycetes</taxon>
        <taxon>Agaricomycetidae</taxon>
        <taxon>Agaricales</taxon>
        <taxon>Marasmiineae</taxon>
        <taxon>Omphalotaceae</taxon>
        <taxon>Rhodocollybia</taxon>
    </lineage>
</organism>
<dbReference type="AlphaFoldDB" id="A0A9P5P7G4"/>
<comment type="caution">
    <text evidence="1">The sequence shown here is derived from an EMBL/GenBank/DDBJ whole genome shotgun (WGS) entry which is preliminary data.</text>
</comment>
<sequence length="202" mass="21746">MTWILESGLRGAGRNTGGTGVESLNASSLTAKDLAQQCGHQATVNQRFHELQGWGLLWGPGGGPAVIATVRAASVAVTKFWSEIKARFKGSRQAAKFTTNPATIRSSNIFDSDIPKSEVVTAGTLMFGDDLQAGRSRYQPLISGSKPSLSHDFGNQRHQQYSNLQHSASTLASSKLTQLFNAIGTGLRRLKEASKKQQESEE</sequence>
<protein>
    <submittedName>
        <fullName evidence="1">Uncharacterized protein</fullName>
    </submittedName>
</protein>
<dbReference type="EMBL" id="JADNRY010000432">
    <property type="protein sequence ID" value="KAF9056785.1"/>
    <property type="molecule type" value="Genomic_DNA"/>
</dbReference>
<reference evidence="1" key="1">
    <citation type="submission" date="2020-11" db="EMBL/GenBank/DDBJ databases">
        <authorList>
            <consortium name="DOE Joint Genome Institute"/>
            <person name="Ahrendt S."/>
            <person name="Riley R."/>
            <person name="Andreopoulos W."/>
            <person name="Labutti K."/>
            <person name="Pangilinan J."/>
            <person name="Ruiz-Duenas F.J."/>
            <person name="Barrasa J.M."/>
            <person name="Sanchez-Garcia M."/>
            <person name="Camarero S."/>
            <person name="Miyauchi S."/>
            <person name="Serrano A."/>
            <person name="Linde D."/>
            <person name="Babiker R."/>
            <person name="Drula E."/>
            <person name="Ayuso-Fernandez I."/>
            <person name="Pacheco R."/>
            <person name="Padilla G."/>
            <person name="Ferreira P."/>
            <person name="Barriuso J."/>
            <person name="Kellner H."/>
            <person name="Castanera R."/>
            <person name="Alfaro M."/>
            <person name="Ramirez L."/>
            <person name="Pisabarro A.G."/>
            <person name="Kuo A."/>
            <person name="Tritt A."/>
            <person name="Lipzen A."/>
            <person name="He G."/>
            <person name="Yan M."/>
            <person name="Ng V."/>
            <person name="Cullen D."/>
            <person name="Martin F."/>
            <person name="Rosso M.-N."/>
            <person name="Henrissat B."/>
            <person name="Hibbett D."/>
            <person name="Martinez A.T."/>
            <person name="Grigoriev I.V."/>
        </authorList>
    </citation>
    <scope>NUCLEOTIDE SEQUENCE</scope>
    <source>
        <strain evidence="1">AH 40177</strain>
    </source>
</reference>
<keyword evidence="2" id="KW-1185">Reference proteome</keyword>
<dbReference type="Proteomes" id="UP000772434">
    <property type="component" value="Unassembled WGS sequence"/>
</dbReference>
<evidence type="ECO:0000313" key="2">
    <source>
        <dbReference type="Proteomes" id="UP000772434"/>
    </source>
</evidence>
<name>A0A9P5P7G4_9AGAR</name>